<keyword evidence="2" id="KW-1185">Reference proteome</keyword>
<reference evidence="1" key="1">
    <citation type="submission" date="2021-01" db="UniProtKB">
        <authorList>
            <consortium name="EnsemblPlants"/>
        </authorList>
    </citation>
    <scope>IDENTIFICATION</scope>
</reference>
<name>A0A7N1A0P4_KALFE</name>
<dbReference type="AlphaFoldDB" id="A0A7N1A0P4"/>
<accession>A0A7N1A0P4</accession>
<evidence type="ECO:0000313" key="2">
    <source>
        <dbReference type="Proteomes" id="UP000594263"/>
    </source>
</evidence>
<organism evidence="1 2">
    <name type="scientific">Kalanchoe fedtschenkoi</name>
    <name type="common">Lavender scallops</name>
    <name type="synonym">South American air plant</name>
    <dbReference type="NCBI Taxonomy" id="63787"/>
    <lineage>
        <taxon>Eukaryota</taxon>
        <taxon>Viridiplantae</taxon>
        <taxon>Streptophyta</taxon>
        <taxon>Embryophyta</taxon>
        <taxon>Tracheophyta</taxon>
        <taxon>Spermatophyta</taxon>
        <taxon>Magnoliopsida</taxon>
        <taxon>eudicotyledons</taxon>
        <taxon>Gunneridae</taxon>
        <taxon>Pentapetalae</taxon>
        <taxon>Saxifragales</taxon>
        <taxon>Crassulaceae</taxon>
        <taxon>Kalanchoe</taxon>
    </lineage>
</organism>
<proteinExistence type="predicted"/>
<sequence>MSNPHHERISESKGCVRERIRLVYRAAAKAATPQRRTGTVARGVAKISRSGYCAEEDPIKTIIFLGSWNHT</sequence>
<dbReference type="EnsemblPlants" id="Kaladp0067s0272.1.v1.1">
    <property type="protein sequence ID" value="Kaladp0067s0272.1.v1.1.CDS.1"/>
    <property type="gene ID" value="Kaladp0067s0272.v1.1"/>
</dbReference>
<dbReference type="Gramene" id="Kaladp0067s0272.1.v1.1">
    <property type="protein sequence ID" value="Kaladp0067s0272.1.v1.1.CDS.1"/>
    <property type="gene ID" value="Kaladp0067s0272.v1.1"/>
</dbReference>
<evidence type="ECO:0000313" key="1">
    <source>
        <dbReference type="EnsemblPlants" id="Kaladp0067s0272.1.v1.1.CDS.1"/>
    </source>
</evidence>
<dbReference type="Proteomes" id="UP000594263">
    <property type="component" value="Unplaced"/>
</dbReference>
<protein>
    <submittedName>
        <fullName evidence="1">Uncharacterized protein</fullName>
    </submittedName>
</protein>